<dbReference type="EMBL" id="JADCNM010000001">
    <property type="protein sequence ID" value="KAG0502418.1"/>
    <property type="molecule type" value="Genomic_DNA"/>
</dbReference>
<dbReference type="CDD" id="cd23767">
    <property type="entry name" value="IQCD"/>
    <property type="match status" value="1"/>
</dbReference>
<feature type="compositionally biased region" description="Polar residues" evidence="3">
    <location>
        <begin position="507"/>
        <end position="516"/>
    </location>
</feature>
<proteinExistence type="inferred from homology"/>
<evidence type="ECO:0000256" key="3">
    <source>
        <dbReference type="SAM" id="MobiDB-lite"/>
    </source>
</evidence>
<keyword evidence="1" id="KW-0112">Calmodulin-binding</keyword>
<comment type="caution">
    <text evidence="4">The sequence shown here is derived from an EMBL/GenBank/DDBJ whole genome shotgun (WGS) entry which is preliminary data.</text>
</comment>
<dbReference type="PANTHER" id="PTHR32295">
    <property type="entry name" value="IQ-DOMAIN 5-RELATED"/>
    <property type="match status" value="1"/>
</dbReference>
<dbReference type="PROSITE" id="PS50096">
    <property type="entry name" value="IQ"/>
    <property type="match status" value="2"/>
</dbReference>
<reference evidence="4 5" key="1">
    <citation type="journal article" date="2020" name="Nat. Food">
        <title>A phased Vanilla planifolia genome enables genetic improvement of flavour and production.</title>
        <authorList>
            <person name="Hasing T."/>
            <person name="Tang H."/>
            <person name="Brym M."/>
            <person name="Khazi F."/>
            <person name="Huang T."/>
            <person name="Chambers A.H."/>
        </authorList>
    </citation>
    <scope>NUCLEOTIDE SEQUENCE [LARGE SCALE GENOMIC DNA]</scope>
    <source>
        <tissue evidence="4">Leaf</tissue>
    </source>
</reference>
<dbReference type="PANTHER" id="PTHR32295:SF95">
    <property type="entry name" value="PROTEIN IQ-DOMAIN 6"/>
    <property type="match status" value="1"/>
</dbReference>
<evidence type="ECO:0000256" key="1">
    <source>
        <dbReference type="ARBA" id="ARBA00022860"/>
    </source>
</evidence>
<evidence type="ECO:0008006" key="6">
    <source>
        <dbReference type="Google" id="ProtNLM"/>
    </source>
</evidence>
<evidence type="ECO:0000313" key="5">
    <source>
        <dbReference type="Proteomes" id="UP000639772"/>
    </source>
</evidence>
<dbReference type="OrthoDB" id="671489at2759"/>
<dbReference type="Proteomes" id="UP000639772">
    <property type="component" value="Chromosome 1"/>
</dbReference>
<gene>
    <name evidence="4" type="ORF">HPP92_002490</name>
</gene>
<sequence>MVVRPFVPSPKRTRGTIPGPGVAFGVFLDAKLDSLFSCSFRISNTVCSPFLPPRRRSLCCNLLSFKQGLFGGAVGFCEMGGSGKWMKSLVSLKKQEKDGLVDDGTDGVVSKKWKKLWRSSSGELRSMWRGSRWSSRRSASEVSDTSSEPAADALNAAMATVFRAPPKDFLALRKEWAAVRVQTAFRGFLARRALRALKGIVRLQALVRGRRVRKQAAVTLRCMQALVRVQARVRARRVRLSTEGQAVQKILEMRRTEVELLKEAEEGWCDSQGTLEEVKSKLRMRKEGAIKRERAMAYSQSQQLCKPTSIVLSNKSIASMKGHELDKSNGNWSWLERWMAAKPWESRFMEQQALTEPSEAVSLKQSEDLHSALSRFSDTSSKMSEASSIKIRKNNVTKRISMKPPPTTNSNHRRTRSSSSPNSEFHYEESSPSSSSLCTLTPISTTNILASRKTEYSSGCRPSYMNLTESIKAKHMNSSNQGSLLWKKSLGERAFHKKKNDAWDPSRGSSRVLNGSPLSENFFRSLDSLNQ</sequence>
<feature type="region of interest" description="Disordered" evidence="3">
    <location>
        <begin position="383"/>
        <end position="437"/>
    </location>
</feature>
<name>A0A835VMJ6_VANPL</name>
<comment type="similarity">
    <text evidence="2">Belongs to the IQD family.</text>
</comment>
<feature type="region of interest" description="Disordered" evidence="3">
    <location>
        <begin position="496"/>
        <end position="516"/>
    </location>
</feature>
<protein>
    <recommendedName>
        <fullName evidence="6">Calmodulin binding protein</fullName>
    </recommendedName>
</protein>
<dbReference type="GO" id="GO:0005516">
    <property type="term" value="F:calmodulin binding"/>
    <property type="evidence" value="ECO:0007669"/>
    <property type="project" value="UniProtKB-KW"/>
</dbReference>
<evidence type="ECO:0000256" key="2">
    <source>
        <dbReference type="ARBA" id="ARBA00024341"/>
    </source>
</evidence>
<organism evidence="4 5">
    <name type="scientific">Vanilla planifolia</name>
    <name type="common">Vanilla</name>
    <dbReference type="NCBI Taxonomy" id="51239"/>
    <lineage>
        <taxon>Eukaryota</taxon>
        <taxon>Viridiplantae</taxon>
        <taxon>Streptophyta</taxon>
        <taxon>Embryophyta</taxon>
        <taxon>Tracheophyta</taxon>
        <taxon>Spermatophyta</taxon>
        <taxon>Magnoliopsida</taxon>
        <taxon>Liliopsida</taxon>
        <taxon>Asparagales</taxon>
        <taxon>Orchidaceae</taxon>
        <taxon>Vanilloideae</taxon>
        <taxon>Vanilleae</taxon>
        <taxon>Vanilla</taxon>
    </lineage>
</organism>
<dbReference type="AlphaFoldDB" id="A0A835VMJ6"/>
<evidence type="ECO:0000313" key="4">
    <source>
        <dbReference type="EMBL" id="KAG0502418.1"/>
    </source>
</evidence>
<accession>A0A835VMJ6</accession>